<dbReference type="GeneID" id="20233945"/>
<dbReference type="Proteomes" id="UP000030746">
    <property type="component" value="Unassembled WGS sequence"/>
</dbReference>
<dbReference type="RefSeq" id="XP_009046080.1">
    <property type="nucleotide sequence ID" value="XM_009047832.1"/>
</dbReference>
<dbReference type="KEGG" id="lgi:LOTGIDRAFT_137738"/>
<dbReference type="OMA" id="HISIAKH"/>
<dbReference type="AlphaFoldDB" id="V4B6W9"/>
<dbReference type="OrthoDB" id="5973657at2759"/>
<dbReference type="HOGENOM" id="CLU_024040_2_0_1"/>
<dbReference type="PANTHER" id="PTHR31751">
    <property type="entry name" value="SI:CH211-108C17.2-RELATED-RELATED"/>
    <property type="match status" value="1"/>
</dbReference>
<sequence length="209" mass="23845">MRVGNLLLSAATLFSGKTYARLQDISAYLKLPILCQSQFYALQKRYLFPVINETWMSCQLGVVIGLSREDKVVLSGDGRRDSPGHCAKYGTYTLMDVDSGYIVDFAVLNKADPRVKNSNAMEPMGLIQCLSNMKKWNIDVNILTTDRHKTIRKIIRVDYPEITHQFDLCIVKKIVTACGKKTALAPLLDWLQFISNHFWWVMSRQCRCS</sequence>
<reference evidence="1 2" key="1">
    <citation type="journal article" date="2013" name="Nature">
        <title>Insights into bilaterian evolution from three spiralian genomes.</title>
        <authorList>
            <person name="Simakov O."/>
            <person name="Marletaz F."/>
            <person name="Cho S.J."/>
            <person name="Edsinger-Gonzales E."/>
            <person name="Havlak P."/>
            <person name="Hellsten U."/>
            <person name="Kuo D.H."/>
            <person name="Larsson T."/>
            <person name="Lv J."/>
            <person name="Arendt D."/>
            <person name="Savage R."/>
            <person name="Osoegawa K."/>
            <person name="de Jong P."/>
            <person name="Grimwood J."/>
            <person name="Chapman J.A."/>
            <person name="Shapiro H."/>
            <person name="Aerts A."/>
            <person name="Otillar R.P."/>
            <person name="Terry A.Y."/>
            <person name="Boore J.L."/>
            <person name="Grigoriev I.V."/>
            <person name="Lindberg D.R."/>
            <person name="Seaver E.C."/>
            <person name="Weisblat D.A."/>
            <person name="Putnam N.H."/>
            <person name="Rokhsar D.S."/>
        </authorList>
    </citation>
    <scope>NUCLEOTIDE SEQUENCE [LARGE SCALE GENOMIC DNA]</scope>
</reference>
<gene>
    <name evidence="1" type="ORF">LOTGIDRAFT_137738</name>
</gene>
<proteinExistence type="predicted"/>
<protein>
    <submittedName>
        <fullName evidence="1">Uncharacterized protein</fullName>
    </submittedName>
</protein>
<dbReference type="EMBL" id="KB200071">
    <property type="protein sequence ID" value="ESP03281.1"/>
    <property type="molecule type" value="Genomic_DNA"/>
</dbReference>
<evidence type="ECO:0000313" key="2">
    <source>
        <dbReference type="Proteomes" id="UP000030746"/>
    </source>
</evidence>
<keyword evidence="2" id="KW-1185">Reference proteome</keyword>
<dbReference type="CTD" id="20233945"/>
<accession>V4B6W9</accession>
<organism evidence="1 2">
    <name type="scientific">Lottia gigantea</name>
    <name type="common">Giant owl limpet</name>
    <dbReference type="NCBI Taxonomy" id="225164"/>
    <lineage>
        <taxon>Eukaryota</taxon>
        <taxon>Metazoa</taxon>
        <taxon>Spiralia</taxon>
        <taxon>Lophotrochozoa</taxon>
        <taxon>Mollusca</taxon>
        <taxon>Gastropoda</taxon>
        <taxon>Patellogastropoda</taxon>
        <taxon>Lottioidea</taxon>
        <taxon>Lottiidae</taxon>
        <taxon>Lottia</taxon>
    </lineage>
</organism>
<evidence type="ECO:0000313" key="1">
    <source>
        <dbReference type="EMBL" id="ESP03281.1"/>
    </source>
</evidence>
<dbReference type="PANTHER" id="PTHR31751:SF42">
    <property type="entry name" value="PROTEIN CBG10204"/>
    <property type="match status" value="1"/>
</dbReference>
<name>V4B6W9_LOTGI</name>